<organism evidence="1">
    <name type="scientific">bioreactor metagenome</name>
    <dbReference type="NCBI Taxonomy" id="1076179"/>
    <lineage>
        <taxon>unclassified sequences</taxon>
        <taxon>metagenomes</taxon>
        <taxon>ecological metagenomes</taxon>
    </lineage>
</organism>
<evidence type="ECO:0000313" key="1">
    <source>
        <dbReference type="EMBL" id="MPN42904.1"/>
    </source>
</evidence>
<gene>
    <name evidence="1" type="ORF">SDC9_190462</name>
</gene>
<dbReference type="EMBL" id="VSSQ01100951">
    <property type="protein sequence ID" value="MPN42904.1"/>
    <property type="molecule type" value="Genomic_DNA"/>
</dbReference>
<name>A0A645I3C2_9ZZZZ</name>
<sequence length="37" mass="4058">MGDELLQELIEVSNGKLTKAEALGYTETAIARLCNYV</sequence>
<accession>A0A645I3C2</accession>
<reference evidence="1" key="1">
    <citation type="submission" date="2019-08" db="EMBL/GenBank/DDBJ databases">
        <authorList>
            <person name="Kucharzyk K."/>
            <person name="Murdoch R.W."/>
            <person name="Higgins S."/>
            <person name="Loffler F."/>
        </authorList>
    </citation>
    <scope>NUCLEOTIDE SEQUENCE</scope>
</reference>
<proteinExistence type="predicted"/>
<protein>
    <submittedName>
        <fullName evidence="1">Uncharacterized protein</fullName>
    </submittedName>
</protein>
<dbReference type="AlphaFoldDB" id="A0A645I3C2"/>
<comment type="caution">
    <text evidence="1">The sequence shown here is derived from an EMBL/GenBank/DDBJ whole genome shotgun (WGS) entry which is preliminary data.</text>
</comment>